<gene>
    <name evidence="1" type="ORF">GSPATT00039757001</name>
</gene>
<reference evidence="1 2" key="1">
    <citation type="journal article" date="2006" name="Nature">
        <title>Global trends of whole-genome duplications revealed by the ciliate Paramecium tetraurelia.</title>
        <authorList>
            <consortium name="Genoscope"/>
            <person name="Aury J.-M."/>
            <person name="Jaillon O."/>
            <person name="Duret L."/>
            <person name="Noel B."/>
            <person name="Jubin C."/>
            <person name="Porcel B.M."/>
            <person name="Segurens B."/>
            <person name="Daubin V."/>
            <person name="Anthouard V."/>
            <person name="Aiach N."/>
            <person name="Arnaiz O."/>
            <person name="Billaut A."/>
            <person name="Beisson J."/>
            <person name="Blanc I."/>
            <person name="Bouhouche K."/>
            <person name="Camara F."/>
            <person name="Duharcourt S."/>
            <person name="Guigo R."/>
            <person name="Gogendeau D."/>
            <person name="Katinka M."/>
            <person name="Keller A.-M."/>
            <person name="Kissmehl R."/>
            <person name="Klotz C."/>
            <person name="Koll F."/>
            <person name="Le Moue A."/>
            <person name="Lepere C."/>
            <person name="Malinsky S."/>
            <person name="Nowacki M."/>
            <person name="Nowak J.K."/>
            <person name="Plattner H."/>
            <person name="Poulain J."/>
            <person name="Ruiz F."/>
            <person name="Serrano V."/>
            <person name="Zagulski M."/>
            <person name="Dessen P."/>
            <person name="Betermier M."/>
            <person name="Weissenbach J."/>
            <person name="Scarpelli C."/>
            <person name="Schachter V."/>
            <person name="Sperling L."/>
            <person name="Meyer E."/>
            <person name="Cohen J."/>
            <person name="Wincker P."/>
        </authorList>
    </citation>
    <scope>NUCLEOTIDE SEQUENCE [LARGE SCALE GENOMIC DNA]</scope>
    <source>
        <strain evidence="1 2">Stock d4-2</strain>
    </source>
</reference>
<dbReference type="HOGENOM" id="CLU_579348_0_0_1"/>
<dbReference type="Proteomes" id="UP000000600">
    <property type="component" value="Unassembled WGS sequence"/>
</dbReference>
<dbReference type="KEGG" id="ptm:GSPATT00039757001"/>
<dbReference type="SUPFAM" id="SSF57184">
    <property type="entry name" value="Growth factor receptor domain"/>
    <property type="match status" value="1"/>
</dbReference>
<dbReference type="GeneID" id="5039484"/>
<dbReference type="eggNOG" id="ENOG502SYAP">
    <property type="taxonomic scope" value="Eukaryota"/>
</dbReference>
<dbReference type="RefSeq" id="XP_001453698.1">
    <property type="nucleotide sequence ID" value="XM_001453661.1"/>
</dbReference>
<keyword evidence="2" id="KW-1185">Reference proteome</keyword>
<dbReference type="PANTHER" id="PTHR38934:SF6">
    <property type="entry name" value="CHROMOSOME UNDETERMINED SCAFFOLD_176, WHOLE GENOME SHOTGUN SEQUENCE"/>
    <property type="match status" value="1"/>
</dbReference>
<protein>
    <submittedName>
        <fullName evidence="1">Uncharacterized protein</fullName>
    </submittedName>
</protein>
<sequence>MAQQGGEWLVSRITSGYCAQFCVLCLVPFKCETCQSGYYLYKDGSCTSNCNFPYQKLSGSQCQNYDDETPYSQYLVEENENSAGDPEQYALYTLVSQSGSNFLKGSDIYFSYWFGNRIFGGPFVWAQAKFQRVHNIISPHHSVTIGFYIVYGPLFPLDGNFIYTIESNEPVSKSTASASAGSVKYEKIYEKINHSTNTLTITWECFGQNNEPVKAYCGFYRYYIAVHYCQPYCLQCSNQTTCTSWNSTYDSNIVKFSQAECLIVQLVHHLVQLVDLNQIVKHVNQLIPNLNQDVFVQQINIKIQINVQIVQLNVINVQVLLTVQNAQLLIEDNYPMGNVFVLTDIILLFQQVNVSHVINFAKLVLDQLLMNVQLAMILLILNKQDQHVDVQQGCLINIQQKVVPLVIHHAQHALEPQLMAVQHVILLQIEYQKGQNVFVHLVIMNQVMFVQIVQLQKIHLLANVINCVIIIN</sequence>
<dbReference type="PANTHER" id="PTHR38934">
    <property type="entry name" value="HYPHALLY REGULATED CELL WALL PROTEIN 1"/>
    <property type="match status" value="1"/>
</dbReference>
<name>A0DTD4_PARTE</name>
<organism evidence="1 2">
    <name type="scientific">Paramecium tetraurelia</name>
    <dbReference type="NCBI Taxonomy" id="5888"/>
    <lineage>
        <taxon>Eukaryota</taxon>
        <taxon>Sar</taxon>
        <taxon>Alveolata</taxon>
        <taxon>Ciliophora</taxon>
        <taxon>Intramacronucleata</taxon>
        <taxon>Oligohymenophorea</taxon>
        <taxon>Peniculida</taxon>
        <taxon>Parameciidae</taxon>
        <taxon>Paramecium</taxon>
    </lineage>
</organism>
<dbReference type="OMA" id="ENTCISG"/>
<accession>A0DTD4</accession>
<evidence type="ECO:0000313" key="2">
    <source>
        <dbReference type="Proteomes" id="UP000000600"/>
    </source>
</evidence>
<proteinExistence type="predicted"/>
<dbReference type="EMBL" id="CT868570">
    <property type="protein sequence ID" value="CAK86301.1"/>
    <property type="molecule type" value="Genomic_DNA"/>
</dbReference>
<dbReference type="InterPro" id="IPR009030">
    <property type="entry name" value="Growth_fac_rcpt_cys_sf"/>
</dbReference>
<dbReference type="InParanoid" id="A0DTD4"/>
<evidence type="ECO:0000313" key="1">
    <source>
        <dbReference type="EMBL" id="CAK86301.1"/>
    </source>
</evidence>
<dbReference type="OrthoDB" id="320288at2759"/>
<dbReference type="AlphaFoldDB" id="A0DTD4"/>